<dbReference type="PROSITE" id="PS50968">
    <property type="entry name" value="BIOTINYL_LIPOYL"/>
    <property type="match status" value="1"/>
</dbReference>
<gene>
    <name evidence="3" type="ORF">E7Z59_06825</name>
</gene>
<evidence type="ECO:0000259" key="2">
    <source>
        <dbReference type="PROSITE" id="PS50968"/>
    </source>
</evidence>
<keyword evidence="1" id="KW-0092">Biotin</keyword>
<organism evidence="3 4">
    <name type="scientific">Robertkochia marina</name>
    <dbReference type="NCBI Taxonomy" id="1227945"/>
    <lineage>
        <taxon>Bacteria</taxon>
        <taxon>Pseudomonadati</taxon>
        <taxon>Bacteroidota</taxon>
        <taxon>Flavobacteriia</taxon>
        <taxon>Flavobacteriales</taxon>
        <taxon>Flavobacteriaceae</taxon>
        <taxon>Robertkochia</taxon>
    </lineage>
</organism>
<evidence type="ECO:0000313" key="4">
    <source>
        <dbReference type="Proteomes" id="UP000305939"/>
    </source>
</evidence>
<accession>A0A4S3LZ34</accession>
<sequence>MPERYRARVNDKHEFSLSEDDLKGLDIVKTDDDTYHIIYNNQSVFLRVIKSDSSSGVYQMEMDGALFDITLEKPLDLFIKEMGFSVGKGALVDRVTAPMPGLLLDVYVEEGQEVEKDEPLLVLEAMKMENVILSPRKGVISGIMQEKGQTVDKGTELISFE</sequence>
<dbReference type="PANTHER" id="PTHR45266">
    <property type="entry name" value="OXALOACETATE DECARBOXYLASE ALPHA CHAIN"/>
    <property type="match status" value="1"/>
</dbReference>
<dbReference type="CDD" id="cd06850">
    <property type="entry name" value="biotinyl_domain"/>
    <property type="match status" value="1"/>
</dbReference>
<comment type="caution">
    <text evidence="3">The sequence shown here is derived from an EMBL/GenBank/DDBJ whole genome shotgun (WGS) entry which is preliminary data.</text>
</comment>
<dbReference type="Proteomes" id="UP000305939">
    <property type="component" value="Unassembled WGS sequence"/>
</dbReference>
<dbReference type="Gene3D" id="2.40.50.100">
    <property type="match status" value="1"/>
</dbReference>
<dbReference type="SUPFAM" id="SSF51230">
    <property type="entry name" value="Single hybrid motif"/>
    <property type="match status" value="1"/>
</dbReference>
<name>A0A4S3LZ34_9FLAO</name>
<dbReference type="InterPro" id="IPR000089">
    <property type="entry name" value="Biotin_lipoyl"/>
</dbReference>
<dbReference type="PROSITE" id="PS00188">
    <property type="entry name" value="BIOTIN"/>
    <property type="match status" value="1"/>
</dbReference>
<feature type="domain" description="Lipoyl-binding" evidence="2">
    <location>
        <begin position="79"/>
        <end position="161"/>
    </location>
</feature>
<reference evidence="3 4" key="1">
    <citation type="submission" date="2019-04" db="EMBL/GenBank/DDBJ databases">
        <title>Draft genome sequence of Robertkochia marina CC-AMO-30D.</title>
        <authorList>
            <person name="Hameed A."/>
            <person name="Lin S.-Y."/>
            <person name="Shahina M."/>
            <person name="Lai W.-A."/>
            <person name="Young C.-C."/>
        </authorList>
    </citation>
    <scope>NUCLEOTIDE SEQUENCE [LARGE SCALE GENOMIC DNA]</scope>
    <source>
        <strain evidence="3 4">CC-AMO-30D</strain>
    </source>
</reference>
<keyword evidence="4" id="KW-1185">Reference proteome</keyword>
<dbReference type="Pfam" id="PF00364">
    <property type="entry name" value="Biotin_lipoyl"/>
    <property type="match status" value="1"/>
</dbReference>
<dbReference type="PANTHER" id="PTHR45266:SF3">
    <property type="entry name" value="OXALOACETATE DECARBOXYLASE ALPHA CHAIN"/>
    <property type="match status" value="1"/>
</dbReference>
<dbReference type="InterPro" id="IPR001882">
    <property type="entry name" value="Biotin_BS"/>
</dbReference>
<dbReference type="FunFam" id="2.40.50.100:FF:000003">
    <property type="entry name" value="Acetyl-CoA carboxylase biotin carboxyl carrier protein"/>
    <property type="match status" value="1"/>
</dbReference>
<evidence type="ECO:0000313" key="3">
    <source>
        <dbReference type="EMBL" id="THD67370.1"/>
    </source>
</evidence>
<dbReference type="InterPro" id="IPR011053">
    <property type="entry name" value="Single_hybrid_motif"/>
</dbReference>
<dbReference type="OrthoDB" id="9812676at2"/>
<evidence type="ECO:0000256" key="1">
    <source>
        <dbReference type="ARBA" id="ARBA00023267"/>
    </source>
</evidence>
<protein>
    <submittedName>
        <fullName evidence="3">Acetyl-CoA carboxylase biotin carboxyl carrier protein subunit</fullName>
    </submittedName>
</protein>
<dbReference type="RefSeq" id="WP_136335577.1">
    <property type="nucleotide sequence ID" value="NZ_QXMP01000009.1"/>
</dbReference>
<proteinExistence type="predicted"/>
<dbReference type="InterPro" id="IPR050709">
    <property type="entry name" value="Biotin_Carboxyl_Carrier/Decarb"/>
</dbReference>
<dbReference type="EMBL" id="SSMC01000002">
    <property type="protein sequence ID" value="THD67370.1"/>
    <property type="molecule type" value="Genomic_DNA"/>
</dbReference>
<dbReference type="AlphaFoldDB" id="A0A4S3LZ34"/>